<feature type="compositionally biased region" description="Polar residues" evidence="1">
    <location>
        <begin position="45"/>
        <end position="61"/>
    </location>
</feature>
<evidence type="ECO:0000256" key="1">
    <source>
        <dbReference type="SAM" id="MobiDB-lite"/>
    </source>
</evidence>
<feature type="compositionally biased region" description="Low complexity" evidence="1">
    <location>
        <begin position="69"/>
        <end position="118"/>
    </location>
</feature>
<evidence type="ECO:0000256" key="2">
    <source>
        <dbReference type="SAM" id="SignalP"/>
    </source>
</evidence>
<evidence type="ECO:0000313" key="4">
    <source>
        <dbReference type="Proteomes" id="UP000262583"/>
    </source>
</evidence>
<organism evidence="3 4">
    <name type="scientific">Sumerlaea chitinivorans</name>
    <dbReference type="NCBI Taxonomy" id="2250252"/>
    <lineage>
        <taxon>Bacteria</taxon>
        <taxon>Candidatus Sumerlaeota</taxon>
        <taxon>Candidatus Sumerlaeia</taxon>
        <taxon>Candidatus Sumerlaeales</taxon>
        <taxon>Candidatus Sumerlaeaceae</taxon>
        <taxon>Candidatus Sumerlaea</taxon>
    </lineage>
</organism>
<feature type="region of interest" description="Disordered" evidence="1">
    <location>
        <begin position="143"/>
        <end position="184"/>
    </location>
</feature>
<dbReference type="EMBL" id="CP030759">
    <property type="protein sequence ID" value="AXA34779.1"/>
    <property type="molecule type" value="Genomic_DNA"/>
</dbReference>
<dbReference type="KEGG" id="schv:BRCON_0002"/>
<reference evidence="3 4" key="1">
    <citation type="submission" date="2018-05" db="EMBL/GenBank/DDBJ databases">
        <title>A metagenomic window into the 2 km-deep terrestrial subsurface aquifer revealed taxonomically and functionally diverse microbial community comprising novel uncultured bacterial lineages.</title>
        <authorList>
            <person name="Kadnikov V.V."/>
            <person name="Mardanov A.V."/>
            <person name="Beletsky A.V."/>
            <person name="Banks D."/>
            <person name="Pimenov N.V."/>
            <person name="Frank Y.A."/>
            <person name="Karnachuk O.V."/>
            <person name="Ravin N.V."/>
        </authorList>
    </citation>
    <scope>NUCLEOTIDE SEQUENCE [LARGE SCALE GENOMIC DNA]</scope>
    <source>
        <strain evidence="3">BY</strain>
    </source>
</reference>
<feature type="signal peptide" evidence="2">
    <location>
        <begin position="1"/>
        <end position="24"/>
    </location>
</feature>
<feature type="compositionally biased region" description="Basic and acidic residues" evidence="1">
    <location>
        <begin position="165"/>
        <end position="175"/>
    </location>
</feature>
<proteinExistence type="predicted"/>
<gene>
    <name evidence="3" type="ORF">BRCON_0002</name>
</gene>
<dbReference type="Proteomes" id="UP000262583">
    <property type="component" value="Chromosome"/>
</dbReference>
<dbReference type="PROSITE" id="PS51257">
    <property type="entry name" value="PROKAR_LIPOPROTEIN"/>
    <property type="match status" value="1"/>
</dbReference>
<accession>A0A2Z4Y1E2</accession>
<protein>
    <submittedName>
        <fullName evidence="3">Uncharacterized protein</fullName>
    </submittedName>
</protein>
<dbReference type="AlphaFoldDB" id="A0A2Z4Y1E2"/>
<feature type="region of interest" description="Disordered" evidence="1">
    <location>
        <begin position="43"/>
        <end position="118"/>
    </location>
</feature>
<keyword evidence="2" id="KW-0732">Signal</keyword>
<evidence type="ECO:0000313" key="3">
    <source>
        <dbReference type="EMBL" id="AXA34779.1"/>
    </source>
</evidence>
<feature type="chain" id="PRO_5016278301" evidence="2">
    <location>
        <begin position="25"/>
        <end position="184"/>
    </location>
</feature>
<name>A0A2Z4Y1E2_SUMC1</name>
<sequence>MRKRRFVWLSVAVALACAAGSVRAQVTEIGGVGNIFEKRKAAKSTPANAKASPTPQANTKATPAAQANRPTPAQPGQQPQQAAQPGRGPQQGAPATLQRARAGATPAAGASAGPAGSGQVRLVTRALAESVKTQKVDYDPNDFVSSQTVLILNPRRYRPENTNTEPEKRTPRDDSGPAPIARPL</sequence>